<feature type="compositionally biased region" description="Polar residues" evidence="1">
    <location>
        <begin position="1"/>
        <end position="11"/>
    </location>
</feature>
<evidence type="ECO:0000313" key="2">
    <source>
        <dbReference type="EMBL" id="CAF5171295.1"/>
    </source>
</evidence>
<evidence type="ECO:0000256" key="1">
    <source>
        <dbReference type="SAM" id="MobiDB-lite"/>
    </source>
</evidence>
<name>A0A8S3GR16_9BILA</name>
<gene>
    <name evidence="2" type="ORF">BYL167_LOCUS77349</name>
</gene>
<feature type="compositionally biased region" description="Polar residues" evidence="1">
    <location>
        <begin position="27"/>
        <end position="40"/>
    </location>
</feature>
<feature type="compositionally biased region" description="Low complexity" evidence="1">
    <location>
        <begin position="12"/>
        <end position="22"/>
    </location>
</feature>
<feature type="non-terminal residue" evidence="2">
    <location>
        <position position="40"/>
    </location>
</feature>
<evidence type="ECO:0000313" key="3">
    <source>
        <dbReference type="Proteomes" id="UP000681967"/>
    </source>
</evidence>
<reference evidence="2" key="1">
    <citation type="submission" date="2021-02" db="EMBL/GenBank/DDBJ databases">
        <authorList>
            <person name="Nowell W R."/>
        </authorList>
    </citation>
    <scope>NUCLEOTIDE SEQUENCE</scope>
</reference>
<dbReference type="EMBL" id="CAJOBH010281503">
    <property type="protein sequence ID" value="CAF5171295.1"/>
    <property type="molecule type" value="Genomic_DNA"/>
</dbReference>
<organism evidence="2 3">
    <name type="scientific">Rotaria magnacalcarata</name>
    <dbReference type="NCBI Taxonomy" id="392030"/>
    <lineage>
        <taxon>Eukaryota</taxon>
        <taxon>Metazoa</taxon>
        <taxon>Spiralia</taxon>
        <taxon>Gnathifera</taxon>
        <taxon>Rotifera</taxon>
        <taxon>Eurotatoria</taxon>
        <taxon>Bdelloidea</taxon>
        <taxon>Philodinida</taxon>
        <taxon>Philodinidae</taxon>
        <taxon>Rotaria</taxon>
    </lineage>
</organism>
<dbReference type="AlphaFoldDB" id="A0A8S3GR16"/>
<dbReference type="Proteomes" id="UP000681967">
    <property type="component" value="Unassembled WGS sequence"/>
</dbReference>
<feature type="region of interest" description="Disordered" evidence="1">
    <location>
        <begin position="1"/>
        <end position="40"/>
    </location>
</feature>
<comment type="caution">
    <text evidence="2">The sequence shown here is derived from an EMBL/GenBank/DDBJ whole genome shotgun (WGS) entry which is preliminary data.</text>
</comment>
<protein>
    <submittedName>
        <fullName evidence="2">Uncharacterized protein</fullName>
    </submittedName>
</protein>
<proteinExistence type="predicted"/>
<accession>A0A8S3GR16</accession>
<sequence>MPFFQTSTIDTSNSNSSLSGLLAEPPSLTSPNINTTIYTT</sequence>